<dbReference type="Gene3D" id="3.30.300.30">
    <property type="match status" value="1"/>
</dbReference>
<evidence type="ECO:0000256" key="2">
    <source>
        <dbReference type="ARBA" id="ARBA00004924"/>
    </source>
</evidence>
<dbReference type="Gene3D" id="3.30.559.30">
    <property type="entry name" value="Nonribosomal peptide synthetase, condensation domain"/>
    <property type="match status" value="1"/>
</dbReference>
<keyword evidence="4" id="KW-0597">Phosphoprotein</keyword>
<dbReference type="NCBIfam" id="TIGR01733">
    <property type="entry name" value="AA-adenyl-dom"/>
    <property type="match status" value="1"/>
</dbReference>
<protein>
    <recommendedName>
        <fullName evidence="7">Carrier domain-containing protein</fullName>
    </recommendedName>
</protein>
<dbReference type="SUPFAM" id="SSF47336">
    <property type="entry name" value="ACP-like"/>
    <property type="match status" value="1"/>
</dbReference>
<keyword evidence="5" id="KW-0436">Ligase</keyword>
<dbReference type="PROSITE" id="PS50075">
    <property type="entry name" value="CARRIER"/>
    <property type="match status" value="1"/>
</dbReference>
<reference evidence="8 9" key="1">
    <citation type="submission" date="2016-09" db="EMBL/GenBank/DDBJ databases">
        <title>Rhizobium sp. nov., a novel species isolated from the rice rhizosphere.</title>
        <authorList>
            <person name="Zhao J."/>
            <person name="Zhang X."/>
        </authorList>
    </citation>
    <scope>NUCLEOTIDE SEQUENCE [LARGE SCALE GENOMIC DNA]</scope>
    <source>
        <strain evidence="8 9">1.7048</strain>
    </source>
</reference>
<dbReference type="FunFam" id="2.30.38.10:FF:000001">
    <property type="entry name" value="Non-ribosomal peptide synthetase PvdI"/>
    <property type="match status" value="1"/>
</dbReference>
<organism evidence="8 9">
    <name type="scientific">Xaviernesmea oryzae</name>
    <dbReference type="NCBI Taxonomy" id="464029"/>
    <lineage>
        <taxon>Bacteria</taxon>
        <taxon>Pseudomonadati</taxon>
        <taxon>Pseudomonadota</taxon>
        <taxon>Alphaproteobacteria</taxon>
        <taxon>Hyphomicrobiales</taxon>
        <taxon>Rhizobiaceae</taxon>
        <taxon>Rhizobium/Agrobacterium group</taxon>
        <taxon>Xaviernesmea</taxon>
    </lineage>
</organism>
<dbReference type="InterPro" id="IPR009081">
    <property type="entry name" value="PP-bd_ACP"/>
</dbReference>
<dbReference type="InterPro" id="IPR010071">
    <property type="entry name" value="AA_adenyl_dom"/>
</dbReference>
<dbReference type="GO" id="GO:0044550">
    <property type="term" value="P:secondary metabolite biosynthetic process"/>
    <property type="evidence" value="ECO:0007669"/>
    <property type="project" value="TreeGrafter"/>
</dbReference>
<dbReference type="Pfam" id="PF00550">
    <property type="entry name" value="PP-binding"/>
    <property type="match status" value="1"/>
</dbReference>
<evidence type="ECO:0000256" key="1">
    <source>
        <dbReference type="ARBA" id="ARBA00001957"/>
    </source>
</evidence>
<keyword evidence="9" id="KW-1185">Reference proteome</keyword>
<keyword evidence="6" id="KW-0479">Metal-binding</keyword>
<dbReference type="GO" id="GO:0046872">
    <property type="term" value="F:metal ion binding"/>
    <property type="evidence" value="ECO:0007669"/>
    <property type="project" value="UniProtKB-KW"/>
</dbReference>
<dbReference type="SUPFAM" id="SSF52777">
    <property type="entry name" value="CoA-dependent acyltransferases"/>
    <property type="match status" value="1"/>
</dbReference>
<dbReference type="InterPro" id="IPR001242">
    <property type="entry name" value="Condensation_dom"/>
</dbReference>
<dbReference type="PROSITE" id="PS00012">
    <property type="entry name" value="PHOSPHOPANTETHEINE"/>
    <property type="match status" value="1"/>
</dbReference>
<evidence type="ECO:0000313" key="9">
    <source>
        <dbReference type="Proteomes" id="UP000186364"/>
    </source>
</evidence>
<dbReference type="PRINTS" id="PR00154">
    <property type="entry name" value="AMPBINDING"/>
</dbReference>
<proteinExistence type="predicted"/>
<dbReference type="CDD" id="cd12114">
    <property type="entry name" value="A_NRPS_TlmIV_like"/>
    <property type="match status" value="1"/>
</dbReference>
<dbReference type="InterPro" id="IPR020459">
    <property type="entry name" value="AMP-binding"/>
</dbReference>
<evidence type="ECO:0000256" key="4">
    <source>
        <dbReference type="ARBA" id="ARBA00022553"/>
    </source>
</evidence>
<comment type="pathway">
    <text evidence="2">Siderophore biosynthesis.</text>
</comment>
<feature type="domain" description="Carrier" evidence="7">
    <location>
        <begin position="800"/>
        <end position="880"/>
    </location>
</feature>
<dbReference type="InterPro" id="IPR045851">
    <property type="entry name" value="AMP-bd_C_sf"/>
</dbReference>
<evidence type="ECO:0000259" key="7">
    <source>
        <dbReference type="PROSITE" id="PS50075"/>
    </source>
</evidence>
<dbReference type="GO" id="GO:0031177">
    <property type="term" value="F:phosphopantetheine binding"/>
    <property type="evidence" value="ECO:0007669"/>
    <property type="project" value="TreeGrafter"/>
</dbReference>
<evidence type="ECO:0000256" key="6">
    <source>
        <dbReference type="ARBA" id="ARBA00022723"/>
    </source>
</evidence>
<dbReference type="GO" id="GO:0005737">
    <property type="term" value="C:cytoplasm"/>
    <property type="evidence" value="ECO:0007669"/>
    <property type="project" value="TreeGrafter"/>
</dbReference>
<name>A0A1Q9AUB4_9HYPH</name>
<dbReference type="EMBL" id="MKIP01000054">
    <property type="protein sequence ID" value="OLP58962.1"/>
    <property type="molecule type" value="Genomic_DNA"/>
</dbReference>
<gene>
    <name evidence="8" type="ORF">BJF93_23105</name>
</gene>
<dbReference type="InterPro" id="IPR036736">
    <property type="entry name" value="ACP-like_sf"/>
</dbReference>
<dbReference type="InterPro" id="IPR025110">
    <property type="entry name" value="AMP-bd_C"/>
</dbReference>
<dbReference type="InterPro" id="IPR020845">
    <property type="entry name" value="AMP-binding_CS"/>
</dbReference>
<dbReference type="PANTHER" id="PTHR45527:SF10">
    <property type="entry name" value="PYOCHELIN SYNTHASE PCHF"/>
    <property type="match status" value="1"/>
</dbReference>
<dbReference type="PANTHER" id="PTHR45527">
    <property type="entry name" value="NONRIBOSOMAL PEPTIDE SYNTHETASE"/>
    <property type="match status" value="1"/>
</dbReference>
<dbReference type="Pfam" id="PF00501">
    <property type="entry name" value="AMP-binding"/>
    <property type="match status" value="1"/>
</dbReference>
<dbReference type="GO" id="GO:0043041">
    <property type="term" value="P:amino acid activation for nonribosomal peptide biosynthetic process"/>
    <property type="evidence" value="ECO:0007669"/>
    <property type="project" value="TreeGrafter"/>
</dbReference>
<dbReference type="GO" id="GO:0016874">
    <property type="term" value="F:ligase activity"/>
    <property type="evidence" value="ECO:0007669"/>
    <property type="project" value="UniProtKB-KW"/>
</dbReference>
<dbReference type="Gene3D" id="1.10.1200.10">
    <property type="entry name" value="ACP-like"/>
    <property type="match status" value="1"/>
</dbReference>
<accession>A0A1Q9AUB4</accession>
<dbReference type="InterPro" id="IPR006162">
    <property type="entry name" value="Ppantetheine_attach_site"/>
</dbReference>
<comment type="cofactor">
    <cofactor evidence="1">
        <name>pantetheine 4'-phosphate</name>
        <dbReference type="ChEBI" id="CHEBI:47942"/>
    </cofactor>
</comment>
<sequence>MRSSKQAKDDENFWRTQLDRLPKPAELPIKISPQLISRISFNRESVRIGHDDYSEIVRLADKLKVSPESFVLGLFSEVIRTWSRHQELSLIIAEHGRRAHFDDVQNVVGNFLQPVPLPVRDMKDHRLCDRIGRLHKDLLESRLHGACSTIGIIREVGQRNSPDRGTSTPVVFNNLLDPHFRSRAAGVNLTWDGTTPVYTSSRTPQVWLEAQIVREADEIWMHWNYVDGLFPDGMVQAMAEAFSRLLQNCISDSTIWARLRGVVNLPTQDLEERVRANDTGSEPPSVFLHDMVLAAATRFPSKVAVRSSYSSLTFGELEDQAISLSHELLRRCRIKPNDIVAVSMYPGPELLVSIMSILIAGGAYVAIDPALPSQRRTSLITRCAAKAILTKTEINPDSDLPESCFRINIDDCKSDVSSVDRPMTAVGHDDLAYVIFTSGSTGEPKGVMVSHRNAANTIIDINNKFEVSSDDTVLSIAPPGFDLSVYDYFGVLGAGGCVVFPAAETISDPKSWVDAVVTNNVTIWNSVPAPMKLVADEYSNELRTCHLRLILMSGDWIPVNLPGAIKSALPSARVISLGGATEGSIWSIFYEIDETDPAWSSIPYGKPLANQRFHVLNEWLDPSPKGVTGELYIGGAGVAQGYWADAERTAERFINHPHTGERLYKTGDLGRYIFDGNIEILGREDNQVKINGYRVELGEIEACILSCTGIRHAVIDAPAHPETKRRHIVAYLVFDDNTGEPETLTAHIRSNVRDILPSYMVPSHYVTLPSIPLTQNGKIDRKALPSPFSREVAENSAPANAANATEQLLLEMWREQLNRADLGVSEGFFDAGGDSLHAVGLLSAVRQRFKVTTEGEQSMIEALFMNADIVAFAKIVEQFDRMGGGDE</sequence>
<dbReference type="Gene3D" id="2.30.38.10">
    <property type="entry name" value="Luciferase, Domain 3"/>
    <property type="match status" value="1"/>
</dbReference>
<dbReference type="Pfam" id="PF00668">
    <property type="entry name" value="Condensation"/>
    <property type="match status" value="1"/>
</dbReference>
<dbReference type="Pfam" id="PF13193">
    <property type="entry name" value="AMP-binding_C"/>
    <property type="match status" value="1"/>
</dbReference>
<evidence type="ECO:0000313" key="8">
    <source>
        <dbReference type="EMBL" id="OLP58962.1"/>
    </source>
</evidence>
<dbReference type="InterPro" id="IPR000873">
    <property type="entry name" value="AMP-dep_synth/lig_dom"/>
</dbReference>
<evidence type="ECO:0000256" key="3">
    <source>
        <dbReference type="ARBA" id="ARBA00022450"/>
    </source>
</evidence>
<dbReference type="Proteomes" id="UP000186364">
    <property type="component" value="Unassembled WGS sequence"/>
</dbReference>
<dbReference type="PROSITE" id="PS00455">
    <property type="entry name" value="AMP_BINDING"/>
    <property type="match status" value="1"/>
</dbReference>
<dbReference type="SUPFAM" id="SSF56801">
    <property type="entry name" value="Acetyl-CoA synthetase-like"/>
    <property type="match status" value="1"/>
</dbReference>
<keyword evidence="3" id="KW-0596">Phosphopantetheine</keyword>
<evidence type="ECO:0000256" key="5">
    <source>
        <dbReference type="ARBA" id="ARBA00022598"/>
    </source>
</evidence>
<comment type="caution">
    <text evidence="8">The sequence shown here is derived from an EMBL/GenBank/DDBJ whole genome shotgun (WGS) entry which is preliminary data.</text>
</comment>
<dbReference type="AlphaFoldDB" id="A0A1Q9AUB4"/>
<dbReference type="Gene3D" id="3.40.50.980">
    <property type="match status" value="2"/>
</dbReference>